<dbReference type="Proteomes" id="UP000738349">
    <property type="component" value="Unassembled WGS sequence"/>
</dbReference>
<dbReference type="EMBL" id="JAGMUV010000002">
    <property type="protein sequence ID" value="KAH7171235.1"/>
    <property type="molecule type" value="Genomic_DNA"/>
</dbReference>
<feature type="compositionally biased region" description="Polar residues" evidence="1">
    <location>
        <begin position="229"/>
        <end position="244"/>
    </location>
</feature>
<protein>
    <submittedName>
        <fullName evidence="2">Uncharacterized protein</fullName>
    </submittedName>
</protein>
<organism evidence="2 3">
    <name type="scientific">Dactylonectria macrodidyma</name>
    <dbReference type="NCBI Taxonomy" id="307937"/>
    <lineage>
        <taxon>Eukaryota</taxon>
        <taxon>Fungi</taxon>
        <taxon>Dikarya</taxon>
        <taxon>Ascomycota</taxon>
        <taxon>Pezizomycotina</taxon>
        <taxon>Sordariomycetes</taxon>
        <taxon>Hypocreomycetidae</taxon>
        <taxon>Hypocreales</taxon>
        <taxon>Nectriaceae</taxon>
        <taxon>Dactylonectria</taxon>
    </lineage>
</organism>
<sequence length="383" mass="41678">MSSSHETSDTGSLLDLQLGSWSRCEVPRYSPRSPVLHTCRVEGFLNDQQRPRAVRDWRDRPSSVETVQRLIGLIEKLFPLQPNPIVSPWYPMTLEDPAENDVDGEDPMNDSRRFSVPSKSKKRKRSNAKSESGYFLASSEKFANMDTRTNIAAYPARQYGRDIPGESEPWRLNTGVKSTQPERRKSKIKKRNLATNSNSSSPASTQPSNSLSPPQPPASAQPGDFSLLPSGTQPVPTSGLGSSLFTRNGGISSFSFQPESISMPPDGCISPARLTNFSSYTGALAQNSLGDNHDPVMVTPESDTASASFLNQVEQTDPSPPIDSSSGNYPGLNFNDLDFDTAGFAENWPFGGSPDSPGVMETIDILEHSLSQDSSSPGDSKDR</sequence>
<accession>A0A9P9FPS3</accession>
<feature type="region of interest" description="Disordered" evidence="1">
    <location>
        <begin position="160"/>
        <end position="244"/>
    </location>
</feature>
<dbReference type="AlphaFoldDB" id="A0A9P9FPS3"/>
<evidence type="ECO:0000256" key="1">
    <source>
        <dbReference type="SAM" id="MobiDB-lite"/>
    </source>
</evidence>
<feature type="compositionally biased region" description="Acidic residues" evidence="1">
    <location>
        <begin position="96"/>
        <end position="108"/>
    </location>
</feature>
<feature type="compositionally biased region" description="Low complexity" evidence="1">
    <location>
        <begin position="193"/>
        <end position="212"/>
    </location>
</feature>
<reference evidence="2" key="1">
    <citation type="journal article" date="2021" name="Nat. Commun.">
        <title>Genetic determinants of endophytism in the Arabidopsis root mycobiome.</title>
        <authorList>
            <person name="Mesny F."/>
            <person name="Miyauchi S."/>
            <person name="Thiergart T."/>
            <person name="Pickel B."/>
            <person name="Atanasova L."/>
            <person name="Karlsson M."/>
            <person name="Huettel B."/>
            <person name="Barry K.W."/>
            <person name="Haridas S."/>
            <person name="Chen C."/>
            <person name="Bauer D."/>
            <person name="Andreopoulos W."/>
            <person name="Pangilinan J."/>
            <person name="LaButti K."/>
            <person name="Riley R."/>
            <person name="Lipzen A."/>
            <person name="Clum A."/>
            <person name="Drula E."/>
            <person name="Henrissat B."/>
            <person name="Kohler A."/>
            <person name="Grigoriev I.V."/>
            <person name="Martin F.M."/>
            <person name="Hacquard S."/>
        </authorList>
    </citation>
    <scope>NUCLEOTIDE SEQUENCE</scope>
    <source>
        <strain evidence="2">MPI-CAGE-AT-0147</strain>
    </source>
</reference>
<comment type="caution">
    <text evidence="2">The sequence shown here is derived from an EMBL/GenBank/DDBJ whole genome shotgun (WGS) entry which is preliminary data.</text>
</comment>
<evidence type="ECO:0000313" key="3">
    <source>
        <dbReference type="Proteomes" id="UP000738349"/>
    </source>
</evidence>
<name>A0A9P9FPS3_9HYPO</name>
<evidence type="ECO:0000313" key="2">
    <source>
        <dbReference type="EMBL" id="KAH7171235.1"/>
    </source>
</evidence>
<feature type="region of interest" description="Disordered" evidence="1">
    <location>
        <begin position="96"/>
        <end position="132"/>
    </location>
</feature>
<proteinExistence type="predicted"/>
<keyword evidence="3" id="KW-1185">Reference proteome</keyword>
<gene>
    <name evidence="2" type="ORF">EDB81DRAFT_877234</name>
</gene>